<feature type="region of interest" description="Disordered" evidence="1">
    <location>
        <begin position="179"/>
        <end position="200"/>
    </location>
</feature>
<proteinExistence type="predicted"/>
<sequence length="368" mass="41729">MARFSMRAHQERFSKQVHKDVLLAYMLRLEESGILDHEHDTALASKESTAWEMNQAIPDIRVANINESVALLSLDTSSEAETSEDDMSEIGAQEEESGELIQSVTGNDTPDDETSDDSLWEDDTSEAKRSSVRSKRRATVEELSEEETSEDEESENFNGLLQESSEGKVGQFETMPLSFPADQRTKDSGDTIPPQSKASGEYDWNVRSEYGWSLYAVISKPRENIESVGNRRYLRRLGVSDVLADAMSIYGALHIYRGNYTFRNGIPSYSGQTMIDRRLVSPEALEQGKEQYQATNDYVIVFRALSEQAAAHRYMMMTKTIRERSEMSLPDWLEHLRSQCSLPSGSAVIIYSYWVQRKSPILLPPKYL</sequence>
<evidence type="ECO:0000313" key="4">
    <source>
        <dbReference type="Proteomes" id="UP000184330"/>
    </source>
</evidence>
<dbReference type="AlphaFoldDB" id="A0A1L7WC11"/>
<reference evidence="3 4" key="1">
    <citation type="submission" date="2016-03" db="EMBL/GenBank/DDBJ databases">
        <authorList>
            <person name="Ploux O."/>
        </authorList>
    </citation>
    <scope>NUCLEOTIDE SEQUENCE [LARGE SCALE GENOMIC DNA]</scope>
    <source>
        <strain evidence="3 4">UAMH 11012</strain>
    </source>
</reference>
<protein>
    <recommendedName>
        <fullName evidence="2">DUF8035 domain-containing protein</fullName>
    </recommendedName>
</protein>
<name>A0A1L7WC11_9HELO</name>
<feature type="compositionally biased region" description="Acidic residues" evidence="1">
    <location>
        <begin position="142"/>
        <end position="155"/>
    </location>
</feature>
<dbReference type="PANTHER" id="PTHR42081:SF1">
    <property type="entry name" value="ZINC FINGER PROTEIN DHHC DOMAIN CONTAINING PROTEIN"/>
    <property type="match status" value="1"/>
</dbReference>
<dbReference type="InterPro" id="IPR058348">
    <property type="entry name" value="DUF8035"/>
</dbReference>
<dbReference type="Pfam" id="PF26118">
    <property type="entry name" value="DUF8035"/>
    <property type="match status" value="1"/>
</dbReference>
<evidence type="ECO:0000313" key="3">
    <source>
        <dbReference type="EMBL" id="CZR50199.1"/>
    </source>
</evidence>
<feature type="region of interest" description="Disordered" evidence="1">
    <location>
        <begin position="76"/>
        <end position="157"/>
    </location>
</feature>
<keyword evidence="4" id="KW-1185">Reference proteome</keyword>
<feature type="compositionally biased region" description="Acidic residues" evidence="1">
    <location>
        <begin position="81"/>
        <end position="98"/>
    </location>
</feature>
<evidence type="ECO:0000259" key="2">
    <source>
        <dbReference type="Pfam" id="PF26118"/>
    </source>
</evidence>
<gene>
    <name evidence="3" type="ORF">PAC_00071</name>
</gene>
<dbReference type="Proteomes" id="UP000184330">
    <property type="component" value="Unassembled WGS sequence"/>
</dbReference>
<organism evidence="3 4">
    <name type="scientific">Phialocephala subalpina</name>
    <dbReference type="NCBI Taxonomy" id="576137"/>
    <lineage>
        <taxon>Eukaryota</taxon>
        <taxon>Fungi</taxon>
        <taxon>Dikarya</taxon>
        <taxon>Ascomycota</taxon>
        <taxon>Pezizomycotina</taxon>
        <taxon>Leotiomycetes</taxon>
        <taxon>Helotiales</taxon>
        <taxon>Mollisiaceae</taxon>
        <taxon>Phialocephala</taxon>
        <taxon>Phialocephala fortinii species complex</taxon>
    </lineage>
</organism>
<dbReference type="OrthoDB" id="5418088at2759"/>
<dbReference type="PANTHER" id="PTHR42081">
    <property type="entry name" value="ZINC FINGER PROTEIN DHHC DOMAIN CONTAINING PROTEIN"/>
    <property type="match status" value="1"/>
</dbReference>
<feature type="compositionally biased region" description="Acidic residues" evidence="1">
    <location>
        <begin position="109"/>
        <end position="124"/>
    </location>
</feature>
<feature type="domain" description="DUF8035" evidence="2">
    <location>
        <begin position="271"/>
        <end position="324"/>
    </location>
</feature>
<dbReference type="EMBL" id="FJOG01000001">
    <property type="protein sequence ID" value="CZR50199.1"/>
    <property type="molecule type" value="Genomic_DNA"/>
</dbReference>
<accession>A0A1L7WC11</accession>
<evidence type="ECO:0000256" key="1">
    <source>
        <dbReference type="SAM" id="MobiDB-lite"/>
    </source>
</evidence>